<dbReference type="Gene3D" id="3.40.50.150">
    <property type="entry name" value="Vaccinia Virus protein VP39"/>
    <property type="match status" value="1"/>
</dbReference>
<dbReference type="GO" id="GO:0003677">
    <property type="term" value="F:DNA binding"/>
    <property type="evidence" value="ECO:0007669"/>
    <property type="project" value="InterPro"/>
</dbReference>
<dbReference type="InterPro" id="IPR003356">
    <property type="entry name" value="DNA_methylase_A-5"/>
</dbReference>
<proteinExistence type="predicted"/>
<evidence type="ECO:0000313" key="8">
    <source>
        <dbReference type="Proteomes" id="UP000502433"/>
    </source>
</evidence>
<evidence type="ECO:0000313" key="7">
    <source>
        <dbReference type="EMBL" id="QJB45799.1"/>
    </source>
</evidence>
<dbReference type="GO" id="GO:0009007">
    <property type="term" value="F:site-specific DNA-methyltransferase (adenine-specific) activity"/>
    <property type="evidence" value="ECO:0007669"/>
    <property type="project" value="UniProtKB-EC"/>
</dbReference>
<dbReference type="SUPFAM" id="SSF53335">
    <property type="entry name" value="S-adenosyl-L-methionine-dependent methyltransferases"/>
    <property type="match status" value="1"/>
</dbReference>
<dbReference type="PANTHER" id="PTHR33841:SF1">
    <property type="entry name" value="DNA METHYLTRANSFERASE A"/>
    <property type="match status" value="1"/>
</dbReference>
<evidence type="ECO:0000256" key="2">
    <source>
        <dbReference type="ARBA" id="ARBA00022603"/>
    </source>
</evidence>
<evidence type="ECO:0000256" key="4">
    <source>
        <dbReference type="ARBA" id="ARBA00022747"/>
    </source>
</evidence>
<dbReference type="InterPro" id="IPR002052">
    <property type="entry name" value="DNA_methylase_N6_adenine_CS"/>
</dbReference>
<dbReference type="KEGG" id="dfs:HGD76_18135"/>
<keyword evidence="4" id="KW-0680">Restriction system</keyword>
<dbReference type="RefSeq" id="WP_168696597.1">
    <property type="nucleotide sequence ID" value="NZ_CP051206.1"/>
</dbReference>
<dbReference type="GO" id="GO:0009307">
    <property type="term" value="P:DNA restriction-modification system"/>
    <property type="evidence" value="ECO:0007669"/>
    <property type="project" value="UniProtKB-KW"/>
</dbReference>
<comment type="catalytic activity">
    <reaction evidence="5">
        <text>a 2'-deoxyadenosine in DNA + S-adenosyl-L-methionine = an N(6)-methyl-2'-deoxyadenosine in DNA + S-adenosyl-L-homocysteine + H(+)</text>
        <dbReference type="Rhea" id="RHEA:15197"/>
        <dbReference type="Rhea" id="RHEA-COMP:12418"/>
        <dbReference type="Rhea" id="RHEA-COMP:12419"/>
        <dbReference type="ChEBI" id="CHEBI:15378"/>
        <dbReference type="ChEBI" id="CHEBI:57856"/>
        <dbReference type="ChEBI" id="CHEBI:59789"/>
        <dbReference type="ChEBI" id="CHEBI:90615"/>
        <dbReference type="ChEBI" id="CHEBI:90616"/>
        <dbReference type="EC" id="2.1.1.72"/>
    </reaction>
</comment>
<dbReference type="GO" id="GO:0032259">
    <property type="term" value="P:methylation"/>
    <property type="evidence" value="ECO:0007669"/>
    <property type="project" value="UniProtKB-KW"/>
</dbReference>
<gene>
    <name evidence="7" type="ORF">HGD76_18135</name>
</gene>
<dbReference type="PROSITE" id="PS00092">
    <property type="entry name" value="N6_MTASE"/>
    <property type="match status" value="1"/>
</dbReference>
<dbReference type="PANTHER" id="PTHR33841">
    <property type="entry name" value="DNA METHYLTRANSFERASE YEEA-RELATED"/>
    <property type="match status" value="1"/>
</dbReference>
<dbReference type="Pfam" id="PF02384">
    <property type="entry name" value="N6_Mtase"/>
    <property type="match status" value="1"/>
</dbReference>
<evidence type="ECO:0000256" key="3">
    <source>
        <dbReference type="ARBA" id="ARBA00022679"/>
    </source>
</evidence>
<dbReference type="Proteomes" id="UP000502433">
    <property type="component" value="Chromosome"/>
</dbReference>
<feature type="domain" description="DNA methylase adenine-specific" evidence="6">
    <location>
        <begin position="250"/>
        <end position="472"/>
    </location>
</feature>
<accession>A0A6H2C4B6</accession>
<evidence type="ECO:0000256" key="1">
    <source>
        <dbReference type="ARBA" id="ARBA00011900"/>
    </source>
</evidence>
<dbReference type="PRINTS" id="PR00507">
    <property type="entry name" value="N12N6MTFRASE"/>
</dbReference>
<evidence type="ECO:0000259" key="6">
    <source>
        <dbReference type="Pfam" id="PF02384"/>
    </source>
</evidence>
<evidence type="ECO:0000256" key="5">
    <source>
        <dbReference type="ARBA" id="ARBA00047942"/>
    </source>
</evidence>
<keyword evidence="2 7" id="KW-0489">Methyltransferase</keyword>
<protein>
    <recommendedName>
        <fullName evidence="1">site-specific DNA-methyltransferase (adenine-specific)</fullName>
        <ecNumber evidence="1">2.1.1.72</ecNumber>
    </recommendedName>
</protein>
<sequence>MARSLEIKSLESWKLELGLLPVPLFSLQNGSGKFILLNGKVGNFCLDLGLESDVEDPRTLAWSSDVGHYVRVSNDFVEVHRWDNKPSALERYTKKSVENNLEKFYEYLQKDQPSRDLSIISFAIRTFRILRGILGYHIDGQQSLRAFLYLLACVADNDDRNQLNIKKWGLSPDIQTIIYSINNLDWESLVNTLKDGTSFYGLKPDISLLLRHASGTLFQEAHYEAYTLSQEQSFLPGFLPEPVNVKKETNFIGIHYTPPSIARTLVEEVLNAIGDLPPYLKVFDPACGSGVFLKEVLRQLSLKNYQGRVKLEGWDISPAAIDMATFILLYEKDKLNSKFSVDIEIQHRDSLNDQNQWRADADIVLMNPPFLSWNNMDKQQKELVKQSLNKLMQKTPDLSSVFLWKGVQSLPSKGVIGCILPASILDAESHFKIRQAVISHVDIYLVGKLGSHHLFSNAQIDSAVLVGKSPKTSESTLSLWADHRLQSSSGLLRALRKYNYCGRNSFDIIDQDGFSIYENPSLSTNLISWLPRSYKAFNLLKKLENFSKVKDIFEIREGGSTGLNSVFILKKNDFEALPKKEKNFFKPVIINDSINIGRLFDTFYVFYPYGEDIPKIQSEDELKKYVGTYYDKYLRESKPKILSKPGKTDSNWWMLRRHGTWQVERQPKLVSTHFGEAGSFAWDDSGSYVVIKGFAWFPKEGNILPEKIGLAYLAILSCSLINNLLASISNHIGGGQWDLSKKYISNMPIPDLMAKNLDLNALESLYKIGKLISSGEDFDSQVLNKIVLSLYQLPDNTISLSEF</sequence>
<dbReference type="EC" id="2.1.1.72" evidence="1"/>
<reference evidence="7 8" key="1">
    <citation type="submission" date="2020-04" db="EMBL/GenBank/DDBJ databases">
        <title>Genome-Wide Identification of 5-Methylcytosine Sites in Bacterial Genomes By High-Throughput Sequencing of MspJI Restriction Fragments.</title>
        <authorList>
            <person name="Wu V."/>
        </authorList>
    </citation>
    <scope>NUCLEOTIDE SEQUENCE [LARGE SCALE GENOMIC DNA]</scope>
    <source>
        <strain evidence="7 8">CCAP 1403/13f</strain>
    </source>
</reference>
<dbReference type="EMBL" id="CP051206">
    <property type="protein sequence ID" value="QJB45799.1"/>
    <property type="molecule type" value="Genomic_DNA"/>
</dbReference>
<reference evidence="7 8" key="2">
    <citation type="submission" date="2020-04" db="EMBL/GenBank/DDBJ databases">
        <authorList>
            <person name="Fomenkov A."/>
            <person name="Anton B.P."/>
            <person name="Roberts R.J."/>
        </authorList>
    </citation>
    <scope>NUCLEOTIDE SEQUENCE [LARGE SCALE GENOMIC DNA]</scope>
    <source>
        <strain evidence="7 8">CCAP 1403/13f</strain>
    </source>
</reference>
<dbReference type="InterPro" id="IPR050953">
    <property type="entry name" value="N4_N6_ade-DNA_methylase"/>
</dbReference>
<name>A0A6H2C4B6_DOLFA</name>
<keyword evidence="3" id="KW-0808">Transferase</keyword>
<dbReference type="InterPro" id="IPR029063">
    <property type="entry name" value="SAM-dependent_MTases_sf"/>
</dbReference>
<organism evidence="7 8">
    <name type="scientific">Dolichospermum flos-aquae CCAP 1403/13F</name>
    <dbReference type="NCBI Taxonomy" id="315271"/>
    <lineage>
        <taxon>Bacteria</taxon>
        <taxon>Bacillati</taxon>
        <taxon>Cyanobacteriota</taxon>
        <taxon>Cyanophyceae</taxon>
        <taxon>Nostocales</taxon>
        <taxon>Aphanizomenonaceae</taxon>
        <taxon>Dolichospermum</taxon>
    </lineage>
</organism>
<dbReference type="GO" id="GO:0008170">
    <property type="term" value="F:N-methyltransferase activity"/>
    <property type="evidence" value="ECO:0007669"/>
    <property type="project" value="InterPro"/>
</dbReference>
<dbReference type="AlphaFoldDB" id="A0A6H2C4B6"/>